<dbReference type="KEGG" id="mhaq:WC39_01200"/>
<dbReference type="GO" id="GO:0002143">
    <property type="term" value="P:tRNA wobble position uridine thiolation"/>
    <property type="evidence" value="ECO:0007669"/>
    <property type="project" value="TreeGrafter"/>
</dbReference>
<dbReference type="AlphaFoldDB" id="A0A248ZY72"/>
<dbReference type="EMBL" id="VAJI01000007">
    <property type="protein sequence ID" value="TRB38551.1"/>
    <property type="molecule type" value="Genomic_DNA"/>
</dbReference>
<reference evidence="10 11" key="3">
    <citation type="journal article" date="2019" name="Vet. Microbiol.">
        <title>Genetic characterization of susceptible and multi-drug resistant Mannheimia haemolytica isolated from high-risk stocker calves prior to and after antimicrobial metaphylaxis.</title>
        <authorList>
            <person name="Snyder E.R."/>
            <person name="Alvarez-Narvaez S."/>
            <person name="Credille B.C."/>
        </authorList>
    </citation>
    <scope>NUCLEOTIDE SEQUENCE [LARGE SCALE GENOMIC DNA]</scope>
    <source>
        <strain evidence="7 10">UGA-R5-128-1</strain>
        <strain evidence="6 11">UGA-R7-163-1</strain>
    </source>
</reference>
<evidence type="ECO:0000256" key="3">
    <source>
        <dbReference type="ARBA" id="ARBA00022490"/>
    </source>
</evidence>
<dbReference type="PANTHER" id="PTHR34874:SF3">
    <property type="entry name" value="SULFURTRANSFERASE TUSD"/>
    <property type="match status" value="1"/>
</dbReference>
<dbReference type="NCBIfam" id="TIGR03012">
    <property type="entry name" value="sulf_tusD_dsrE"/>
    <property type="match status" value="1"/>
</dbReference>
<dbReference type="EMBL" id="LR134495">
    <property type="protein sequence ID" value="VEI75098.1"/>
    <property type="molecule type" value="Genomic_DNA"/>
</dbReference>
<dbReference type="GO" id="GO:1990228">
    <property type="term" value="C:sulfurtransferase complex"/>
    <property type="evidence" value="ECO:0007669"/>
    <property type="project" value="TreeGrafter"/>
</dbReference>
<accession>A0A248ZY72</accession>
<reference evidence="5 9" key="1">
    <citation type="submission" date="2018-06" db="EMBL/GenBank/DDBJ databases">
        <authorList>
            <consortium name="Pathogen Informatics"/>
            <person name="Doyle S."/>
        </authorList>
    </citation>
    <scope>NUCLEOTIDE SEQUENCE [LARGE SCALE GENOMIC DNA]</scope>
    <source>
        <strain evidence="5 9">NCTC9380</strain>
    </source>
</reference>
<keyword evidence="3" id="KW-0963">Cytoplasm</keyword>
<keyword evidence="4 7" id="KW-0808">Transferase</keyword>
<proteinExistence type="inferred from homology"/>
<dbReference type="Proteomes" id="UP000318394">
    <property type="component" value="Unassembled WGS sequence"/>
</dbReference>
<evidence type="ECO:0000313" key="5">
    <source>
        <dbReference type="EMBL" id="STY66521.1"/>
    </source>
</evidence>
<gene>
    <name evidence="7" type="primary">tusD</name>
    <name evidence="7" type="ORF">FEA53_04870</name>
    <name evidence="6" type="ORF">FEB89_05410</name>
    <name evidence="8" type="ORF">NCTC10643_00370</name>
    <name evidence="5" type="ORF">NCTC9380_01829</name>
</gene>
<dbReference type="Proteomes" id="UP000315164">
    <property type="component" value="Unassembled WGS sequence"/>
</dbReference>
<dbReference type="EMBL" id="VAJB01000006">
    <property type="protein sequence ID" value="TRB75508.1"/>
    <property type="molecule type" value="Genomic_DNA"/>
</dbReference>
<dbReference type="GeneID" id="67367868"/>
<evidence type="ECO:0000313" key="9">
    <source>
        <dbReference type="Proteomes" id="UP000254031"/>
    </source>
</evidence>
<dbReference type="GO" id="GO:0097163">
    <property type="term" value="F:sulfur carrier activity"/>
    <property type="evidence" value="ECO:0007669"/>
    <property type="project" value="TreeGrafter"/>
</dbReference>
<dbReference type="InterPro" id="IPR027396">
    <property type="entry name" value="DsrEFH-like"/>
</dbReference>
<evidence type="ECO:0000256" key="2">
    <source>
        <dbReference type="ARBA" id="ARBA00007067"/>
    </source>
</evidence>
<comment type="similarity">
    <text evidence="2">Belongs to the DsrE/TusD family.</text>
</comment>
<comment type="subcellular location">
    <subcellularLocation>
        <location evidence="1">Cytoplasm</location>
    </subcellularLocation>
</comment>
<dbReference type="Pfam" id="PF02635">
    <property type="entry name" value="DsrE"/>
    <property type="match status" value="1"/>
</dbReference>
<evidence type="ECO:0000313" key="11">
    <source>
        <dbReference type="Proteomes" id="UP000318394"/>
    </source>
</evidence>
<evidence type="ECO:0000313" key="8">
    <source>
        <dbReference type="EMBL" id="VEI75098.1"/>
    </source>
</evidence>
<protein>
    <submittedName>
        <fullName evidence="5">Sulfurtransferase TusD</fullName>
    </submittedName>
    <submittedName>
        <fullName evidence="7">Sulfurtransferase complex subunit TusD</fullName>
        <ecNumber evidence="5 7">2.8.1.-</ecNumber>
    </submittedName>
</protein>
<evidence type="ECO:0000256" key="1">
    <source>
        <dbReference type="ARBA" id="ARBA00004496"/>
    </source>
</evidence>
<dbReference type="InterPro" id="IPR003787">
    <property type="entry name" value="Sulphur_relay_DsrE/F-like"/>
</dbReference>
<dbReference type="OrthoDB" id="9787483at2"/>
<dbReference type="KEGG" id="mhay:VK67_01205"/>
<dbReference type="Proteomes" id="UP000271188">
    <property type="component" value="Chromosome"/>
</dbReference>
<reference evidence="8" key="2">
    <citation type="submission" date="2018-12" db="EMBL/GenBank/DDBJ databases">
        <authorList>
            <consortium name="Pathogen Informatics"/>
        </authorList>
    </citation>
    <scope>NUCLEOTIDE SEQUENCE [LARGE SCALE GENOMIC DNA]</scope>
    <source>
        <strain evidence="8">NCTC10643</strain>
    </source>
</reference>
<organism evidence="7 10">
    <name type="scientific">Mannheimia haemolytica</name>
    <name type="common">Pasteurella haemolytica</name>
    <dbReference type="NCBI Taxonomy" id="75985"/>
    <lineage>
        <taxon>Bacteria</taxon>
        <taxon>Pseudomonadati</taxon>
        <taxon>Pseudomonadota</taxon>
        <taxon>Gammaproteobacteria</taxon>
        <taxon>Pasteurellales</taxon>
        <taxon>Pasteurellaceae</taxon>
        <taxon>Mannheimia</taxon>
    </lineage>
</organism>
<dbReference type="RefSeq" id="WP_006248453.1">
    <property type="nucleotide sequence ID" value="NZ_CP011098.1"/>
</dbReference>
<evidence type="ECO:0000313" key="7">
    <source>
        <dbReference type="EMBL" id="TRB75508.1"/>
    </source>
</evidence>
<dbReference type="NCBIfam" id="NF001237">
    <property type="entry name" value="PRK00207.1"/>
    <property type="match status" value="1"/>
</dbReference>
<dbReference type="FunFam" id="3.40.1260.10:FF:000001">
    <property type="entry name" value="Sulfurtransferase TusD"/>
    <property type="match status" value="1"/>
</dbReference>
<keyword evidence="11" id="KW-1185">Reference proteome</keyword>
<dbReference type="Proteomes" id="UP000254031">
    <property type="component" value="Unassembled WGS sequence"/>
</dbReference>
<dbReference type="InterPro" id="IPR017463">
    <property type="entry name" value="Sulphur_relay_TusD/DsrE"/>
</dbReference>
<dbReference type="Gene3D" id="3.40.1260.10">
    <property type="entry name" value="DsrEFH-like"/>
    <property type="match status" value="1"/>
</dbReference>
<dbReference type="SUPFAM" id="SSF75169">
    <property type="entry name" value="DsrEFH-like"/>
    <property type="match status" value="1"/>
</dbReference>
<evidence type="ECO:0000313" key="6">
    <source>
        <dbReference type="EMBL" id="TRB38551.1"/>
    </source>
</evidence>
<dbReference type="GO" id="GO:0016783">
    <property type="term" value="F:sulfurtransferase activity"/>
    <property type="evidence" value="ECO:0007669"/>
    <property type="project" value="InterPro"/>
</dbReference>
<evidence type="ECO:0000256" key="4">
    <source>
        <dbReference type="ARBA" id="ARBA00022679"/>
    </source>
</evidence>
<sequence length="125" mass="13702">MDYVLAIKSPVYGSQGAFLAYQVAEELLKANHTICQIFFFQEGVSNANALVNPASDEVNLVEMWKKLAKLHRLPLHLCIAAAQRRGVVDEQISANATHNLAEGFTLAGLGEFSQAVLKADRLLTF</sequence>
<evidence type="ECO:0000313" key="10">
    <source>
        <dbReference type="Proteomes" id="UP000315164"/>
    </source>
</evidence>
<name>A0A248ZY72_MANHA</name>
<dbReference type="EC" id="2.8.1.-" evidence="5 7"/>
<dbReference type="PANTHER" id="PTHR34874">
    <property type="entry name" value="PROTEIN YCHN"/>
    <property type="match status" value="1"/>
</dbReference>
<dbReference type="EMBL" id="UGPL01000006">
    <property type="protein sequence ID" value="STY66521.1"/>
    <property type="molecule type" value="Genomic_DNA"/>
</dbReference>